<dbReference type="Proteomes" id="UP000580654">
    <property type="component" value="Unassembled WGS sequence"/>
</dbReference>
<dbReference type="EMBL" id="JACIJD010000013">
    <property type="protein sequence ID" value="MBB5694885.1"/>
    <property type="molecule type" value="Genomic_DNA"/>
</dbReference>
<accession>A0A840Y2C1</accession>
<evidence type="ECO:0000256" key="1">
    <source>
        <dbReference type="SAM" id="MobiDB-lite"/>
    </source>
</evidence>
<sequence>MSSSNLSRTLRSLGLAAALIGAAAAPAFAEGTYVPGPVASPAWTASAARTPLAGNGAASTTPAQNFLERSGATGNAGQHA</sequence>
<feature type="signal peptide" evidence="2">
    <location>
        <begin position="1"/>
        <end position="29"/>
    </location>
</feature>
<evidence type="ECO:0000313" key="3">
    <source>
        <dbReference type="EMBL" id="MBB5694885.1"/>
    </source>
</evidence>
<feature type="region of interest" description="Disordered" evidence="1">
    <location>
        <begin position="52"/>
        <end position="80"/>
    </location>
</feature>
<protein>
    <submittedName>
        <fullName evidence="3">Uncharacterized protein</fullName>
    </submittedName>
</protein>
<feature type="chain" id="PRO_5032774265" evidence="2">
    <location>
        <begin position="30"/>
        <end position="80"/>
    </location>
</feature>
<organism evidence="3 4">
    <name type="scientific">Muricoccus pecuniae</name>
    <dbReference type="NCBI Taxonomy" id="693023"/>
    <lineage>
        <taxon>Bacteria</taxon>
        <taxon>Pseudomonadati</taxon>
        <taxon>Pseudomonadota</taxon>
        <taxon>Alphaproteobacteria</taxon>
        <taxon>Acetobacterales</taxon>
        <taxon>Roseomonadaceae</taxon>
        <taxon>Muricoccus</taxon>
    </lineage>
</organism>
<dbReference type="RefSeq" id="WP_184519756.1">
    <property type="nucleotide sequence ID" value="NZ_JACIJD010000013.1"/>
</dbReference>
<proteinExistence type="predicted"/>
<gene>
    <name evidence="3" type="ORF">FHS87_002938</name>
</gene>
<keyword evidence="4" id="KW-1185">Reference proteome</keyword>
<reference evidence="3 4" key="1">
    <citation type="submission" date="2020-08" db="EMBL/GenBank/DDBJ databases">
        <title>Genomic Encyclopedia of Type Strains, Phase IV (KMG-IV): sequencing the most valuable type-strain genomes for metagenomic binning, comparative biology and taxonomic classification.</title>
        <authorList>
            <person name="Goeker M."/>
        </authorList>
    </citation>
    <scope>NUCLEOTIDE SEQUENCE [LARGE SCALE GENOMIC DNA]</scope>
    <source>
        <strain evidence="3 4">DSM 25622</strain>
    </source>
</reference>
<comment type="caution">
    <text evidence="3">The sequence shown here is derived from an EMBL/GenBank/DDBJ whole genome shotgun (WGS) entry which is preliminary data.</text>
</comment>
<dbReference type="AlphaFoldDB" id="A0A840Y2C1"/>
<name>A0A840Y2C1_9PROT</name>
<evidence type="ECO:0000313" key="4">
    <source>
        <dbReference type="Proteomes" id="UP000580654"/>
    </source>
</evidence>
<evidence type="ECO:0000256" key="2">
    <source>
        <dbReference type="SAM" id="SignalP"/>
    </source>
</evidence>
<keyword evidence="2" id="KW-0732">Signal</keyword>